<dbReference type="EMBL" id="JAUHGG010000003">
    <property type="protein sequence ID" value="MDS1821613.1"/>
    <property type="molecule type" value="Genomic_DNA"/>
</dbReference>
<proteinExistence type="predicted"/>
<gene>
    <name evidence="1" type="ORF">QX249_13145</name>
</gene>
<evidence type="ECO:0000313" key="1">
    <source>
        <dbReference type="EMBL" id="MDS1821613.1"/>
    </source>
</evidence>
<sequence length="174" mass="19650">MLNSHYTQDVNGEKAKVHISGLIPCEGFSGEAAAMHQEILLDLTKPWMTEHLSMERFKLDSFDVEDCINNSKHLPKDGVLVKLSYLWSGVLDDEEMLCQAIHGGAKEHYVFSGYIWVQDMFEPDSLNAAVSSWALLQTNKMKVISGEVNLLDDEELIGAHNNDVVLNRVRAFYH</sequence>
<evidence type="ECO:0000313" key="2">
    <source>
        <dbReference type="Proteomes" id="UP001253193"/>
    </source>
</evidence>
<organism evidence="1 2">
    <name type="scientific">Vibrio parahaemolyticus</name>
    <dbReference type="NCBI Taxonomy" id="670"/>
    <lineage>
        <taxon>Bacteria</taxon>
        <taxon>Pseudomonadati</taxon>
        <taxon>Pseudomonadota</taxon>
        <taxon>Gammaproteobacteria</taxon>
        <taxon>Vibrionales</taxon>
        <taxon>Vibrionaceae</taxon>
        <taxon>Vibrio</taxon>
    </lineage>
</organism>
<name>A0AAW8PZC0_VIBPH</name>
<dbReference type="RefSeq" id="WP_311020524.1">
    <property type="nucleotide sequence ID" value="NZ_JAUHGG010000003.1"/>
</dbReference>
<dbReference type="AlphaFoldDB" id="A0AAW8PZC0"/>
<reference evidence="1" key="1">
    <citation type="submission" date="2023-06" db="EMBL/GenBank/DDBJ databases">
        <title>Genomic Diversity of Vibrio spp. and Metagenomic Analysis of Pathogens in Florida Gulf Coastal Waters Following Hurricane Ian.</title>
        <authorList>
            <person name="Brumfield K.D."/>
        </authorList>
    </citation>
    <scope>NUCLEOTIDE SEQUENCE</scope>
    <source>
        <strain evidence="1">WBS2B-138</strain>
    </source>
</reference>
<protein>
    <submittedName>
        <fullName evidence="1">Uncharacterized protein</fullName>
    </submittedName>
</protein>
<dbReference type="Proteomes" id="UP001253193">
    <property type="component" value="Unassembled WGS sequence"/>
</dbReference>
<comment type="caution">
    <text evidence="1">The sequence shown here is derived from an EMBL/GenBank/DDBJ whole genome shotgun (WGS) entry which is preliminary data.</text>
</comment>
<accession>A0AAW8PZC0</accession>